<dbReference type="AlphaFoldDB" id="A0A8J6JP54"/>
<dbReference type="RefSeq" id="WP_186920291.1">
    <property type="nucleotide sequence ID" value="NZ_JACOPQ010000018.1"/>
</dbReference>
<feature type="domain" description="SLH" evidence="3">
    <location>
        <begin position="94"/>
        <end position="170"/>
    </location>
</feature>
<accession>A0A8J6JP54</accession>
<feature type="chain" id="PRO_5035325583" evidence="2">
    <location>
        <begin position="28"/>
        <end position="799"/>
    </location>
</feature>
<dbReference type="Pfam" id="PF00395">
    <property type="entry name" value="SLH"/>
    <property type="match status" value="1"/>
</dbReference>
<dbReference type="EMBL" id="JACOPQ010000018">
    <property type="protein sequence ID" value="MBC5738599.1"/>
    <property type="molecule type" value="Genomic_DNA"/>
</dbReference>
<comment type="caution">
    <text evidence="4">The sequence shown here is derived from an EMBL/GenBank/DDBJ whole genome shotgun (WGS) entry which is preliminary data.</text>
</comment>
<evidence type="ECO:0000313" key="4">
    <source>
        <dbReference type="EMBL" id="MBC5738599.1"/>
    </source>
</evidence>
<dbReference type="PROSITE" id="PS51272">
    <property type="entry name" value="SLH"/>
    <property type="match status" value="2"/>
</dbReference>
<name>A0A8J6JP54_9FIRM</name>
<protein>
    <submittedName>
        <fullName evidence="4">S-layer homology domain-containing protein</fullName>
    </submittedName>
</protein>
<evidence type="ECO:0000256" key="2">
    <source>
        <dbReference type="SAM" id="SignalP"/>
    </source>
</evidence>
<keyword evidence="2" id="KW-0732">Signal</keyword>
<feature type="signal peptide" evidence="2">
    <location>
        <begin position="1"/>
        <end position="27"/>
    </location>
</feature>
<keyword evidence="5" id="KW-1185">Reference proteome</keyword>
<reference evidence="4" key="1">
    <citation type="submission" date="2020-08" db="EMBL/GenBank/DDBJ databases">
        <title>Genome public.</title>
        <authorList>
            <person name="Liu C."/>
            <person name="Sun Q."/>
        </authorList>
    </citation>
    <scope>NUCLEOTIDE SEQUENCE</scope>
    <source>
        <strain evidence="4">NSJ-52</strain>
    </source>
</reference>
<keyword evidence="1" id="KW-0677">Repeat</keyword>
<gene>
    <name evidence="4" type="ORF">H8S62_16430</name>
</gene>
<evidence type="ECO:0000259" key="3">
    <source>
        <dbReference type="PROSITE" id="PS51272"/>
    </source>
</evidence>
<proteinExistence type="predicted"/>
<sequence length="799" mass="83534">MKLKRLIASLLVVATLCGLTAVVPASAASGRASAFTDISDPQVAGAAEILRLLGVVNGTGGSSFNPSGTLTRAEFCKMAVEVMGKGNEAAAQANRTIFKDVKGGNWASGYINLAASTPIGAAGEEGGSSDMLMMGKGDATFGPGDVITFAQAVTVMMRILGYGAKDIATGSSWYGGYLATANTIGLTEGVSLSWDSPITRGQTAILFENMLYTKPNGGKDPYLTTLGGKILDEAIILSVDATTADNTTGAIQTIAGETVSVYKTDHVPFDASLCGVRAKLVLDKEEKVIAITPSTSGSQRTVTVVAPEINYLTVSGGEKLDVPTETPVYQDGVMKLYKDIYINLKAGVQVNFHYSATGKLEYLFIPTADTAETAAVAKATGSGNPFSSLVGGDTGYRIVKNGVTASIADIRQYDVATYDKTTKTLHVSDLRLTGVYENVSPSPATPLSVTVLGATLPVLSSAYEDLAKFKIGDIVTLLLTADGQVAGVVSSSEAKSTTVGTVTSIDKDTGYAEIKPLLELKDTAGKLITLQGTSSYKGDSAAKMTGQLVTVSSSKVKQVTLSRLSGSGASGTLDVNKRTLGGEALADNVYLYERVGNGAPASITFSQLTRATVPSSKISYVGKDYAGRINIIVFDDVTGDQYTYGIAETDQIEGTFNSEKFYNSTIAVENNNGKSADLVSGAAIKAGSYIGITASLDTVNSSNNRLANWVELKSVSGVSRADFELNGVTPGKDNPTTPIGTITTSNMIIPIAGNVACYNRTTKKWFASLDEARAYSNSLTIYYDRTPEEGGKVRLVVVE</sequence>
<organism evidence="4 5">
    <name type="scientific">Lawsonibacter faecis</name>
    <dbReference type="NCBI Taxonomy" id="2763052"/>
    <lineage>
        <taxon>Bacteria</taxon>
        <taxon>Bacillati</taxon>
        <taxon>Bacillota</taxon>
        <taxon>Clostridia</taxon>
        <taxon>Eubacteriales</taxon>
        <taxon>Oscillospiraceae</taxon>
        <taxon>Lawsonibacter</taxon>
    </lineage>
</organism>
<feature type="domain" description="SLH" evidence="3">
    <location>
        <begin position="30"/>
        <end position="93"/>
    </location>
</feature>
<evidence type="ECO:0000256" key="1">
    <source>
        <dbReference type="ARBA" id="ARBA00022737"/>
    </source>
</evidence>
<dbReference type="InterPro" id="IPR001119">
    <property type="entry name" value="SLH_dom"/>
</dbReference>
<dbReference type="Proteomes" id="UP000607645">
    <property type="component" value="Unassembled WGS sequence"/>
</dbReference>
<evidence type="ECO:0000313" key="5">
    <source>
        <dbReference type="Proteomes" id="UP000607645"/>
    </source>
</evidence>